<protein>
    <submittedName>
        <fullName evidence="2">Uncharacterized protein</fullName>
    </submittedName>
</protein>
<dbReference type="Proteomes" id="UP000012313">
    <property type="component" value="Unassembled WGS sequence"/>
</dbReference>
<dbReference type="OrthoDB" id="344694at2"/>
<organism evidence="2 3">
    <name type="scientific">Leptospira weilii serovar Ranarum str. ICFT</name>
    <dbReference type="NCBI Taxonomy" id="1218598"/>
    <lineage>
        <taxon>Bacteria</taxon>
        <taxon>Pseudomonadati</taxon>
        <taxon>Spirochaetota</taxon>
        <taxon>Spirochaetia</taxon>
        <taxon>Leptospirales</taxon>
        <taxon>Leptospiraceae</taxon>
        <taxon>Leptospira</taxon>
    </lineage>
</organism>
<dbReference type="RefSeq" id="WP_002994972.1">
    <property type="nucleotide sequence ID" value="NZ_AOHC02000012.1"/>
</dbReference>
<proteinExistence type="predicted"/>
<evidence type="ECO:0000256" key="1">
    <source>
        <dbReference type="SAM" id="SignalP"/>
    </source>
</evidence>
<dbReference type="AlphaFoldDB" id="N1WK55"/>
<feature type="signal peptide" evidence="1">
    <location>
        <begin position="1"/>
        <end position="25"/>
    </location>
</feature>
<evidence type="ECO:0000313" key="2">
    <source>
        <dbReference type="EMBL" id="EMY79325.1"/>
    </source>
</evidence>
<comment type="caution">
    <text evidence="2">The sequence shown here is derived from an EMBL/GenBank/DDBJ whole genome shotgun (WGS) entry which is preliminary data.</text>
</comment>
<evidence type="ECO:0000313" key="3">
    <source>
        <dbReference type="Proteomes" id="UP000012313"/>
    </source>
</evidence>
<name>N1WK55_9LEPT</name>
<dbReference type="STRING" id="1218598.LEP1GSC060_2294"/>
<sequence>MIVKCLKSGFLALLLVLFASSGFHTHSEKEFQSFSGPSYSVHQDVKQTPTCPICQFQIETRSVWNPNFLTENSVPLLQIENPISFEIFIRPFDCFQIRLGRAPPLSLPLS</sequence>
<dbReference type="EMBL" id="AOHC02000012">
    <property type="protein sequence ID" value="EMY79325.1"/>
    <property type="molecule type" value="Genomic_DNA"/>
</dbReference>
<reference evidence="2" key="1">
    <citation type="submission" date="2013-03" db="EMBL/GenBank/DDBJ databases">
        <authorList>
            <person name="Harkins D.M."/>
            <person name="Durkin A.S."/>
            <person name="Brinkac L.M."/>
            <person name="Haft D.H."/>
            <person name="Selengut J.D."/>
            <person name="Sanka R."/>
            <person name="DePew J."/>
            <person name="Purushe J."/>
            <person name="Hartskeerl R.A."/>
            <person name="Ahmed A."/>
            <person name="van der Linden H."/>
            <person name="Goris M.G.A."/>
            <person name="Vinetz J.M."/>
            <person name="Sutton G.G."/>
            <person name="Nierman W.C."/>
            <person name="Fouts D.E."/>
        </authorList>
    </citation>
    <scope>NUCLEOTIDE SEQUENCE [LARGE SCALE GENOMIC DNA]</scope>
    <source>
        <strain evidence="2">ICFT</strain>
    </source>
</reference>
<accession>N1WK55</accession>
<feature type="chain" id="PRO_5004113444" evidence="1">
    <location>
        <begin position="26"/>
        <end position="110"/>
    </location>
</feature>
<keyword evidence="1" id="KW-0732">Signal</keyword>
<gene>
    <name evidence="2" type="ORF">LEP1GSC060_2294</name>
</gene>
<dbReference type="NCBIfam" id="NF047702">
    <property type="entry name" value="LIC10965_fam"/>
    <property type="match status" value="1"/>
</dbReference>
<keyword evidence="3" id="KW-1185">Reference proteome</keyword>